<organism evidence="3 4">
    <name type="scientific">Pseudomonas petroselini</name>
    <dbReference type="NCBI Taxonomy" id="2899822"/>
    <lineage>
        <taxon>Bacteria</taxon>
        <taxon>Pseudomonadati</taxon>
        <taxon>Pseudomonadota</taxon>
        <taxon>Gammaproteobacteria</taxon>
        <taxon>Pseudomonadales</taxon>
        <taxon>Pseudomonadaceae</taxon>
        <taxon>Pseudomonas</taxon>
    </lineage>
</organism>
<dbReference type="Proteomes" id="UP001154922">
    <property type="component" value="Unassembled WGS sequence"/>
</dbReference>
<dbReference type="EMBL" id="JAJOZI010000023">
    <property type="protein sequence ID" value="MCD7037686.1"/>
    <property type="molecule type" value="Genomic_DNA"/>
</dbReference>
<dbReference type="Pfam" id="PF00501">
    <property type="entry name" value="AMP-binding"/>
    <property type="match status" value="1"/>
</dbReference>
<feature type="domain" description="AMP-dependent synthetase/ligase" evidence="1">
    <location>
        <begin position="19"/>
        <end position="345"/>
    </location>
</feature>
<evidence type="ECO:0000259" key="1">
    <source>
        <dbReference type="Pfam" id="PF00501"/>
    </source>
</evidence>
<dbReference type="SUPFAM" id="SSF56801">
    <property type="entry name" value="Acetyl-CoA synthetase-like"/>
    <property type="match status" value="1"/>
</dbReference>
<evidence type="ECO:0000259" key="2">
    <source>
        <dbReference type="Pfam" id="PF13193"/>
    </source>
</evidence>
<comment type="caution">
    <text evidence="3">The sequence shown here is derived from an EMBL/GenBank/DDBJ whole genome shotgun (WGS) entry which is preliminary data.</text>
</comment>
<name>A0ABS8QQ83_9PSED</name>
<dbReference type="PANTHER" id="PTHR43767">
    <property type="entry name" value="LONG-CHAIN-FATTY-ACID--COA LIGASE"/>
    <property type="match status" value="1"/>
</dbReference>
<accession>A0ABS8QQ83</accession>
<dbReference type="InterPro" id="IPR045851">
    <property type="entry name" value="AMP-bd_C_sf"/>
</dbReference>
<dbReference type="RefSeq" id="WP_231807863.1">
    <property type="nucleotide sequence ID" value="NZ_CP173614.1"/>
</dbReference>
<evidence type="ECO:0000313" key="3">
    <source>
        <dbReference type="EMBL" id="MCD7037686.1"/>
    </source>
</evidence>
<dbReference type="Gene3D" id="3.30.300.30">
    <property type="match status" value="1"/>
</dbReference>
<sequence>MQMISINNPARRSVLGDQLRRNAQHHPDAEAFVALGPRRALTYAQLNVAANRQANALLARGIGRGDVVALLGTNSLELFTVVWGALKAGAAVTAINPGFTARERDYQITSSGAKLVIEEALPGDDESEPDIELGDEDVALISYTSGTTALPKAVVLAHRSYTAGTIPAFRGALGFQPGARFYYVMPLHTIAGLGTQISLIANGATVVLPGGEPPLSVLTGERITHIAQTPTFYLQLSRLPEFADADLSSLQRCITYGGTMPRTMFEAFAAVAPNMEWTTLWGQSEMAQTFTCGSFRSPDDIPGGDAAWIGRPVPQLELRVVDEDGNDADEGEMLCRTPALMLGYLNDPERTAATVRDGWLHTNDLVRRSPEGDYFFVDRCHDVIKTGGMNVSSVEVERVLYAHDAVLEAAVVGMSDDYWGQVVTAFVVARDAVTTEALVVHCKTDLAAYKVPKVVHFVDSLPKDAQGKILKRQLRAGV</sequence>
<dbReference type="InterPro" id="IPR000873">
    <property type="entry name" value="AMP-dep_synth/lig_dom"/>
</dbReference>
<evidence type="ECO:0000313" key="4">
    <source>
        <dbReference type="Proteomes" id="UP001154922"/>
    </source>
</evidence>
<dbReference type="InterPro" id="IPR025110">
    <property type="entry name" value="AMP-bd_C"/>
</dbReference>
<reference evidence="3 4" key="2">
    <citation type="journal article" date="2023" name="Plant Pathol.">
        <title>Dismantling and reorganizing Pseudomonas marginalis sensu#lato.</title>
        <authorList>
            <person name="Sawada H."/>
            <person name="Fujikawa T."/>
            <person name="Satou M."/>
        </authorList>
    </citation>
    <scope>NUCLEOTIDE SEQUENCE [LARGE SCALE GENOMIC DNA]</scope>
    <source>
        <strain evidence="3 4">MAFF 311096</strain>
    </source>
</reference>
<keyword evidence="4" id="KW-1185">Reference proteome</keyword>
<dbReference type="Pfam" id="PF13193">
    <property type="entry name" value="AMP-binding_C"/>
    <property type="match status" value="1"/>
</dbReference>
<feature type="domain" description="AMP-binding enzyme C-terminal" evidence="2">
    <location>
        <begin position="395"/>
        <end position="468"/>
    </location>
</feature>
<dbReference type="PANTHER" id="PTHR43767:SF1">
    <property type="entry name" value="NONRIBOSOMAL PEPTIDE SYNTHASE PES1 (EUROFUNG)-RELATED"/>
    <property type="match status" value="1"/>
</dbReference>
<reference evidence="3 4" key="1">
    <citation type="journal article" date="2022" name="Int. J. Syst. Evol. Microbiol.">
        <title>Pseudomonas petroselini sp. nov., a pathogen causing bacterial rot of parsley in Japan.</title>
        <authorList>
            <person name="Sawada H."/>
            <person name="Fujikawa T."/>
            <person name="Osada S."/>
            <person name="Satou M."/>
        </authorList>
    </citation>
    <scope>NUCLEOTIDE SEQUENCE [LARGE SCALE GENOMIC DNA]</scope>
    <source>
        <strain evidence="3 4">MAFF 311096</strain>
    </source>
</reference>
<dbReference type="InterPro" id="IPR042099">
    <property type="entry name" value="ANL_N_sf"/>
</dbReference>
<proteinExistence type="predicted"/>
<gene>
    <name evidence="3" type="ORF">LRQ20_04985</name>
</gene>
<dbReference type="Gene3D" id="3.40.50.12780">
    <property type="entry name" value="N-terminal domain of ligase-like"/>
    <property type="match status" value="1"/>
</dbReference>
<protein>
    <submittedName>
        <fullName evidence="3">AMP-binding protein</fullName>
    </submittedName>
</protein>
<dbReference type="InterPro" id="IPR050237">
    <property type="entry name" value="ATP-dep_AMP-bd_enzyme"/>
</dbReference>